<sequence>MSTGRPSRAESGADPGAEARRTAIPQPPPAERARTVAARASATLHAVGVGAVALSVAGTTAAGQVLVVVPADGRLAAALRTSPLGDLPARLTVIDRSPFAVRHPVRGQVELSGWLTPVHPADVQRCLLDLADVRPSDVLLDVGLGAVLLRLDLAEVLLTDAGTTSEIDPDDFAAARPDPLGPDDVDLAAGHGEPLDRLLERVQAWAGRRDAVRLLGLDRFGVRFRVEGHGSCHDLRVPFAEPLTAGTGLGAALDTLLTCGPA</sequence>
<reference evidence="2 3" key="1">
    <citation type="submission" date="2024-06" db="EMBL/GenBank/DDBJ databases">
        <title>Draft genome sequence of Geodermatophilus badlandi, a novel member of the Geodermatophilaceae isolated from badland sedimentary rocks in the Red desert, Wyoming, USA.</title>
        <authorList>
            <person name="Ben Tekaya S."/>
            <person name="Nouioui I."/>
            <person name="Flores G.M."/>
            <person name="Shaal M.N."/>
            <person name="Bredoire F."/>
            <person name="Basile F."/>
            <person name="Van Diepen L."/>
            <person name="Ward N.L."/>
        </authorList>
    </citation>
    <scope>NUCLEOTIDE SEQUENCE [LARGE SCALE GENOMIC DNA]</scope>
    <source>
        <strain evidence="2 3">WL48A</strain>
    </source>
</reference>
<evidence type="ECO:0000313" key="2">
    <source>
        <dbReference type="EMBL" id="MEX5719373.1"/>
    </source>
</evidence>
<gene>
    <name evidence="2" type="ORF">ABQ292_13490</name>
</gene>
<feature type="region of interest" description="Disordered" evidence="1">
    <location>
        <begin position="1"/>
        <end position="30"/>
    </location>
</feature>
<comment type="caution">
    <text evidence="2">The sequence shown here is derived from an EMBL/GenBank/DDBJ whole genome shotgun (WGS) entry which is preliminary data.</text>
</comment>
<name>A0ABV3XGW7_9ACTN</name>
<protein>
    <submittedName>
        <fullName evidence="2">DUF2470 domain-containing protein</fullName>
    </submittedName>
</protein>
<evidence type="ECO:0000256" key="1">
    <source>
        <dbReference type="SAM" id="MobiDB-lite"/>
    </source>
</evidence>
<dbReference type="RefSeq" id="WP_369207143.1">
    <property type="nucleotide sequence ID" value="NZ_JBFNXQ010000039.1"/>
</dbReference>
<evidence type="ECO:0000313" key="3">
    <source>
        <dbReference type="Proteomes" id="UP001560045"/>
    </source>
</evidence>
<keyword evidence="3" id="KW-1185">Reference proteome</keyword>
<accession>A0ABV3XGW7</accession>
<dbReference type="Gene3D" id="3.20.180.10">
    <property type="entry name" value="PNP-oxidase-like"/>
    <property type="match status" value="1"/>
</dbReference>
<proteinExistence type="predicted"/>
<dbReference type="SUPFAM" id="SSF50475">
    <property type="entry name" value="FMN-binding split barrel"/>
    <property type="match status" value="1"/>
</dbReference>
<dbReference type="EMBL" id="JBFNXQ010000039">
    <property type="protein sequence ID" value="MEX5719373.1"/>
    <property type="molecule type" value="Genomic_DNA"/>
</dbReference>
<dbReference type="InterPro" id="IPR037119">
    <property type="entry name" value="Haem_oxidase_HugZ-like_sf"/>
</dbReference>
<dbReference type="Proteomes" id="UP001560045">
    <property type="component" value="Unassembled WGS sequence"/>
</dbReference>
<organism evidence="2 3">
    <name type="scientific">Geodermatophilus maliterrae</name>
    <dbReference type="NCBI Taxonomy" id="3162531"/>
    <lineage>
        <taxon>Bacteria</taxon>
        <taxon>Bacillati</taxon>
        <taxon>Actinomycetota</taxon>
        <taxon>Actinomycetes</taxon>
        <taxon>Geodermatophilales</taxon>
        <taxon>Geodermatophilaceae</taxon>
        <taxon>Geodermatophilus</taxon>
    </lineage>
</organism>